<dbReference type="SUPFAM" id="SSF109993">
    <property type="entry name" value="VPS9 domain"/>
    <property type="match status" value="1"/>
</dbReference>
<dbReference type="InParanoid" id="F4RN04"/>
<accession>F4RN04</accession>
<feature type="domain" description="VPS9" evidence="2">
    <location>
        <begin position="1"/>
        <end position="123"/>
    </location>
</feature>
<protein>
    <recommendedName>
        <fullName evidence="2">VPS9 domain-containing protein</fullName>
    </recommendedName>
</protein>
<dbReference type="InterPro" id="IPR037191">
    <property type="entry name" value="VPS9_dom_sf"/>
</dbReference>
<dbReference type="InterPro" id="IPR003123">
    <property type="entry name" value="VPS9"/>
</dbReference>
<feature type="non-terminal residue" evidence="3">
    <location>
        <position position="123"/>
    </location>
</feature>
<dbReference type="GO" id="GO:0031267">
    <property type="term" value="F:small GTPase binding"/>
    <property type="evidence" value="ECO:0007669"/>
    <property type="project" value="TreeGrafter"/>
</dbReference>
<dbReference type="Proteomes" id="UP000001072">
    <property type="component" value="Unassembled WGS sequence"/>
</dbReference>
<name>F4RN04_MELLP</name>
<dbReference type="EMBL" id="GL883109">
    <property type="protein sequence ID" value="EGG06214.1"/>
    <property type="molecule type" value="Genomic_DNA"/>
</dbReference>
<dbReference type="STRING" id="747676.F4RN04"/>
<evidence type="ECO:0000313" key="3">
    <source>
        <dbReference type="EMBL" id="EGG06214.1"/>
    </source>
</evidence>
<dbReference type="GO" id="GO:0030139">
    <property type="term" value="C:endocytic vesicle"/>
    <property type="evidence" value="ECO:0007669"/>
    <property type="project" value="TreeGrafter"/>
</dbReference>
<dbReference type="GeneID" id="18931983"/>
<gene>
    <name evidence="3" type="ORF">MELLADRAFT_71963</name>
</gene>
<dbReference type="GO" id="GO:0005829">
    <property type="term" value="C:cytosol"/>
    <property type="evidence" value="ECO:0007669"/>
    <property type="project" value="TreeGrafter"/>
</dbReference>
<dbReference type="InterPro" id="IPR045046">
    <property type="entry name" value="Vps9-like"/>
</dbReference>
<dbReference type="KEGG" id="mlr:MELLADRAFT_71963"/>
<dbReference type="RefSeq" id="XP_007410452.1">
    <property type="nucleotide sequence ID" value="XM_007410390.1"/>
</dbReference>
<dbReference type="PANTHER" id="PTHR23101:SF25">
    <property type="entry name" value="GTPASE-ACTIVATING PROTEIN AND VPS9 DOMAIN-CONTAINING PROTEIN 1"/>
    <property type="match status" value="1"/>
</dbReference>
<dbReference type="HOGENOM" id="CLU_2020705_0_0_1"/>
<feature type="region of interest" description="Disordered" evidence="1">
    <location>
        <begin position="1"/>
        <end position="30"/>
    </location>
</feature>
<dbReference type="Gene3D" id="1.20.1050.80">
    <property type="entry name" value="VPS9 domain"/>
    <property type="match status" value="1"/>
</dbReference>
<sequence length="123" mass="13761">MTTTTPTKSHRRGISSSSLPTPTPLRPRNPIADLADALETELKIPQVSLAPEEPKKAEDESEAEVEPSSSKSSSSTDLILPILIYMIIKSNPTNLISNLRYIRRNRFKQFLKGESDYCLVNFE</sequence>
<dbReference type="GO" id="GO:0016192">
    <property type="term" value="P:vesicle-mediated transport"/>
    <property type="evidence" value="ECO:0007669"/>
    <property type="project" value="InterPro"/>
</dbReference>
<dbReference type="PANTHER" id="PTHR23101">
    <property type="entry name" value="RAB GDP/GTP EXCHANGE FACTOR"/>
    <property type="match status" value="1"/>
</dbReference>
<keyword evidence="4" id="KW-1185">Reference proteome</keyword>
<dbReference type="Pfam" id="PF02204">
    <property type="entry name" value="VPS9"/>
    <property type="match status" value="1"/>
</dbReference>
<dbReference type="PROSITE" id="PS51205">
    <property type="entry name" value="VPS9"/>
    <property type="match status" value="1"/>
</dbReference>
<feature type="compositionally biased region" description="Low complexity" evidence="1">
    <location>
        <begin position="66"/>
        <end position="75"/>
    </location>
</feature>
<evidence type="ECO:0000256" key="1">
    <source>
        <dbReference type="SAM" id="MobiDB-lite"/>
    </source>
</evidence>
<evidence type="ECO:0000313" key="4">
    <source>
        <dbReference type="Proteomes" id="UP000001072"/>
    </source>
</evidence>
<dbReference type="AlphaFoldDB" id="F4RN04"/>
<evidence type="ECO:0000259" key="2">
    <source>
        <dbReference type="PROSITE" id="PS51205"/>
    </source>
</evidence>
<dbReference type="OrthoDB" id="10264848at2759"/>
<dbReference type="VEuPathDB" id="FungiDB:MELLADRAFT_71963"/>
<feature type="region of interest" description="Disordered" evidence="1">
    <location>
        <begin position="44"/>
        <end position="75"/>
    </location>
</feature>
<organism evidence="4">
    <name type="scientific">Melampsora larici-populina (strain 98AG31 / pathotype 3-4-7)</name>
    <name type="common">Poplar leaf rust fungus</name>
    <dbReference type="NCBI Taxonomy" id="747676"/>
    <lineage>
        <taxon>Eukaryota</taxon>
        <taxon>Fungi</taxon>
        <taxon>Dikarya</taxon>
        <taxon>Basidiomycota</taxon>
        <taxon>Pucciniomycotina</taxon>
        <taxon>Pucciniomycetes</taxon>
        <taxon>Pucciniales</taxon>
        <taxon>Melampsoraceae</taxon>
        <taxon>Melampsora</taxon>
    </lineage>
</organism>
<dbReference type="GO" id="GO:0005085">
    <property type="term" value="F:guanyl-nucleotide exchange factor activity"/>
    <property type="evidence" value="ECO:0007669"/>
    <property type="project" value="InterPro"/>
</dbReference>
<reference evidence="4" key="1">
    <citation type="journal article" date="2011" name="Proc. Natl. Acad. Sci. U.S.A.">
        <title>Obligate biotrophy features unraveled by the genomic analysis of rust fungi.</title>
        <authorList>
            <person name="Duplessis S."/>
            <person name="Cuomo C.A."/>
            <person name="Lin Y.-C."/>
            <person name="Aerts A."/>
            <person name="Tisserant E."/>
            <person name="Veneault-Fourrey C."/>
            <person name="Joly D.L."/>
            <person name="Hacquard S."/>
            <person name="Amselem J."/>
            <person name="Cantarel B.L."/>
            <person name="Chiu R."/>
            <person name="Coutinho P.M."/>
            <person name="Feau N."/>
            <person name="Field M."/>
            <person name="Frey P."/>
            <person name="Gelhaye E."/>
            <person name="Goldberg J."/>
            <person name="Grabherr M.G."/>
            <person name="Kodira C.D."/>
            <person name="Kohler A."/>
            <person name="Kuees U."/>
            <person name="Lindquist E.A."/>
            <person name="Lucas S.M."/>
            <person name="Mago R."/>
            <person name="Mauceli E."/>
            <person name="Morin E."/>
            <person name="Murat C."/>
            <person name="Pangilinan J.L."/>
            <person name="Park R."/>
            <person name="Pearson M."/>
            <person name="Quesneville H."/>
            <person name="Rouhier N."/>
            <person name="Sakthikumar S."/>
            <person name="Salamov A.A."/>
            <person name="Schmutz J."/>
            <person name="Selles B."/>
            <person name="Shapiro H."/>
            <person name="Tanguay P."/>
            <person name="Tuskan G.A."/>
            <person name="Henrissat B."/>
            <person name="Van de Peer Y."/>
            <person name="Rouze P."/>
            <person name="Ellis J.G."/>
            <person name="Dodds P.N."/>
            <person name="Schein J.E."/>
            <person name="Zhong S."/>
            <person name="Hamelin R.C."/>
            <person name="Grigoriev I.V."/>
            <person name="Szabo L.J."/>
            <person name="Martin F."/>
        </authorList>
    </citation>
    <scope>NUCLEOTIDE SEQUENCE [LARGE SCALE GENOMIC DNA]</scope>
    <source>
        <strain evidence="4">98AG31 / pathotype 3-4-7</strain>
    </source>
</reference>
<proteinExistence type="predicted"/>